<name>A0A7C9QT29_9PROT</name>
<evidence type="ECO:0000313" key="1">
    <source>
        <dbReference type="EMBL" id="NFV79963.1"/>
    </source>
</evidence>
<proteinExistence type="predicted"/>
<keyword evidence="2" id="KW-1185">Reference proteome</keyword>
<sequence length="159" mass="18119">MTSDRRHAGLTQAKTHFTVRPTLAFAKLSDGTICAKVRDVEAKWEMTMLQVDVAVEYGKGSCPYTEILRHENEHVSIAQRNFREAEQSLKRDLTALAARVRPFAVSRNDMQRAAKEMAERFMAAAEPALEKYRRDTRRANAAIDTPESYRAVSARCKDW</sequence>
<comment type="caution">
    <text evidence="1">The sequence shown here is derived from an EMBL/GenBank/DDBJ whole genome shotgun (WGS) entry which is preliminary data.</text>
</comment>
<dbReference type="AlphaFoldDB" id="A0A7C9QT29"/>
<dbReference type="Proteomes" id="UP000480684">
    <property type="component" value="Unassembled WGS sequence"/>
</dbReference>
<accession>A0A7C9QT29</accession>
<evidence type="ECO:0008006" key="3">
    <source>
        <dbReference type="Google" id="ProtNLM"/>
    </source>
</evidence>
<evidence type="ECO:0000313" key="2">
    <source>
        <dbReference type="Proteomes" id="UP000480684"/>
    </source>
</evidence>
<dbReference type="EMBL" id="JAAIYP010000034">
    <property type="protein sequence ID" value="NFV79963.1"/>
    <property type="molecule type" value="Genomic_DNA"/>
</dbReference>
<reference evidence="1 2" key="1">
    <citation type="submission" date="2020-02" db="EMBL/GenBank/DDBJ databases">
        <authorList>
            <person name="Dziuba M."/>
            <person name="Kuznetsov B."/>
            <person name="Mardanov A."/>
            <person name="Ravin N."/>
            <person name="Grouzdev D."/>
        </authorList>
    </citation>
    <scope>NUCLEOTIDE SEQUENCE [LARGE SCALE GENOMIC DNA]</scope>
    <source>
        <strain evidence="1 2">SpK</strain>
    </source>
</reference>
<gene>
    <name evidence="1" type="ORF">G4223_07555</name>
</gene>
<organism evidence="1 2">
    <name type="scientific">Magnetospirillum aberrantis SpK</name>
    <dbReference type="NCBI Taxonomy" id="908842"/>
    <lineage>
        <taxon>Bacteria</taxon>
        <taxon>Pseudomonadati</taxon>
        <taxon>Pseudomonadota</taxon>
        <taxon>Alphaproteobacteria</taxon>
        <taxon>Rhodospirillales</taxon>
        <taxon>Rhodospirillaceae</taxon>
        <taxon>Magnetospirillum</taxon>
    </lineage>
</organism>
<protein>
    <recommendedName>
        <fullName evidence="3">DUF922 domain-containing Zn-dependent protease</fullName>
    </recommendedName>
</protein>